<feature type="domain" description="Thioesterase" evidence="3">
    <location>
        <begin position="96"/>
        <end position="169"/>
    </location>
</feature>
<comment type="similarity">
    <text evidence="1">Belongs to the thioesterase PaaI family.</text>
</comment>
<dbReference type="PANTHER" id="PTHR21660">
    <property type="entry name" value="THIOESTERASE SUPERFAMILY MEMBER-RELATED"/>
    <property type="match status" value="1"/>
</dbReference>
<dbReference type="GO" id="GO:0047617">
    <property type="term" value="F:fatty acyl-CoA hydrolase activity"/>
    <property type="evidence" value="ECO:0007669"/>
    <property type="project" value="InterPro"/>
</dbReference>
<dbReference type="SUPFAM" id="SSF54637">
    <property type="entry name" value="Thioesterase/thiol ester dehydrase-isomerase"/>
    <property type="match status" value="1"/>
</dbReference>
<evidence type="ECO:0000256" key="2">
    <source>
        <dbReference type="SAM" id="MobiDB-lite"/>
    </source>
</evidence>
<reference evidence="4 5" key="1">
    <citation type="submission" date="2016-10" db="EMBL/GenBank/DDBJ databases">
        <title>Draft genome sequence of Coniochaeta ligniaria NRRL30616, a lignocellulolytic fungus for bioabatement of inhibitors in plant biomass hydrolysates.</title>
        <authorList>
            <consortium name="DOE Joint Genome Institute"/>
            <person name="Jimenez D.J."/>
            <person name="Hector R.E."/>
            <person name="Riley R."/>
            <person name="Sun H."/>
            <person name="Grigoriev I.V."/>
            <person name="Van Elsas J.D."/>
            <person name="Nichols N.N."/>
        </authorList>
    </citation>
    <scope>NUCLEOTIDE SEQUENCE [LARGE SCALE GENOMIC DNA]</scope>
    <source>
        <strain evidence="4 5">NRRL 30616</strain>
    </source>
</reference>
<dbReference type="InterPro" id="IPR039298">
    <property type="entry name" value="ACOT13"/>
</dbReference>
<evidence type="ECO:0000256" key="1">
    <source>
        <dbReference type="ARBA" id="ARBA00008324"/>
    </source>
</evidence>
<dbReference type="Pfam" id="PF03061">
    <property type="entry name" value="4HBT"/>
    <property type="match status" value="1"/>
</dbReference>
<sequence>MAESFPWTSEPIDGHMIEPPPSSTSGTTAGTGIQVNLDVQDTVDILAHVQKVWDGIRPNSTIYRLLLSELQWVSASHGRIIVRLRLQPVHLNSKRTLHGSVSATIVDWAGGMAIASTGLQKTGVSTDIHISYVSTAKDNDMIEIEAWVSRVGRSLAYTMVEIRKVGGDLGNKGPIVCTGSHTKYLV</sequence>
<dbReference type="InParanoid" id="A0A1J7J7V3"/>
<dbReference type="OrthoDB" id="46529at2759"/>
<dbReference type="AlphaFoldDB" id="A0A1J7J7V3"/>
<dbReference type="STRING" id="1408157.A0A1J7J7V3"/>
<dbReference type="PANTHER" id="PTHR21660:SF11">
    <property type="entry name" value="FAMILY PROTEIN, PUTATIVE (AFU_ORTHOLOGUE AFUA_4G04355)-RELATED"/>
    <property type="match status" value="1"/>
</dbReference>
<dbReference type="Gene3D" id="3.10.129.10">
    <property type="entry name" value="Hotdog Thioesterase"/>
    <property type="match status" value="1"/>
</dbReference>
<keyword evidence="5" id="KW-1185">Reference proteome</keyword>
<dbReference type="GO" id="GO:0016853">
    <property type="term" value="F:isomerase activity"/>
    <property type="evidence" value="ECO:0007669"/>
    <property type="project" value="UniProtKB-KW"/>
</dbReference>
<dbReference type="InterPro" id="IPR029069">
    <property type="entry name" value="HotDog_dom_sf"/>
</dbReference>
<protein>
    <submittedName>
        <fullName evidence="4">Thioesterase/thiol ester dehydrase-isomerase</fullName>
    </submittedName>
</protein>
<evidence type="ECO:0000313" key="4">
    <source>
        <dbReference type="EMBL" id="OIW29369.1"/>
    </source>
</evidence>
<dbReference type="Proteomes" id="UP000182658">
    <property type="component" value="Unassembled WGS sequence"/>
</dbReference>
<name>A0A1J7J7V3_9PEZI</name>
<proteinExistence type="inferred from homology"/>
<keyword evidence="4" id="KW-0413">Isomerase</keyword>
<dbReference type="FunFam" id="3.10.129.10:FF:000033">
    <property type="entry name" value="acyl-coenzyme A thioesterase 13"/>
    <property type="match status" value="1"/>
</dbReference>
<accession>A0A1J7J7V3</accession>
<dbReference type="CDD" id="cd03443">
    <property type="entry name" value="PaaI_thioesterase"/>
    <property type="match status" value="1"/>
</dbReference>
<evidence type="ECO:0000259" key="3">
    <source>
        <dbReference type="Pfam" id="PF03061"/>
    </source>
</evidence>
<dbReference type="EMBL" id="KV875097">
    <property type="protein sequence ID" value="OIW29369.1"/>
    <property type="molecule type" value="Genomic_DNA"/>
</dbReference>
<dbReference type="InterPro" id="IPR006683">
    <property type="entry name" value="Thioestr_dom"/>
</dbReference>
<feature type="region of interest" description="Disordered" evidence="2">
    <location>
        <begin position="1"/>
        <end position="31"/>
    </location>
</feature>
<gene>
    <name evidence="4" type="ORF">CONLIGDRAFT_631446</name>
</gene>
<organism evidence="4 5">
    <name type="scientific">Coniochaeta ligniaria NRRL 30616</name>
    <dbReference type="NCBI Taxonomy" id="1408157"/>
    <lineage>
        <taxon>Eukaryota</taxon>
        <taxon>Fungi</taxon>
        <taxon>Dikarya</taxon>
        <taxon>Ascomycota</taxon>
        <taxon>Pezizomycotina</taxon>
        <taxon>Sordariomycetes</taxon>
        <taxon>Sordariomycetidae</taxon>
        <taxon>Coniochaetales</taxon>
        <taxon>Coniochaetaceae</taxon>
        <taxon>Coniochaeta</taxon>
    </lineage>
</organism>
<evidence type="ECO:0000313" key="5">
    <source>
        <dbReference type="Proteomes" id="UP000182658"/>
    </source>
</evidence>